<accession>A0A5M4B3V9</accession>
<reference evidence="2 3" key="1">
    <citation type="submission" date="2019-10" db="EMBL/GenBank/DDBJ databases">
        <title>Prolixibacter strains distinguished by the presence of nitrate reductase genes were adept at nitrate-dependent anaerobic corrosion of metallic iron and carbon steel.</title>
        <authorList>
            <person name="Iino T."/>
            <person name="Shono N."/>
            <person name="Ito K."/>
            <person name="Nakamura R."/>
            <person name="Sueoka K."/>
            <person name="Harayama S."/>
            <person name="Ohkuma M."/>
        </authorList>
    </citation>
    <scope>NUCLEOTIDE SEQUENCE [LARGE SCALE GENOMIC DNA]</scope>
    <source>
        <strain evidence="2 3">JCM 13498</strain>
    </source>
</reference>
<comment type="caution">
    <text evidence="2">The sequence shown here is derived from an EMBL/GenBank/DDBJ whole genome shotgun (WGS) entry which is preliminary data.</text>
</comment>
<evidence type="ECO:0000313" key="2">
    <source>
        <dbReference type="EMBL" id="GET34598.1"/>
    </source>
</evidence>
<dbReference type="EMBL" id="BLAX01000001">
    <property type="protein sequence ID" value="GET34598.1"/>
    <property type="molecule type" value="Genomic_DNA"/>
</dbReference>
<feature type="transmembrane region" description="Helical" evidence="1">
    <location>
        <begin position="103"/>
        <end position="126"/>
    </location>
</feature>
<keyword evidence="1" id="KW-0812">Transmembrane</keyword>
<sequence length="211" mass="25378">METTDKRRWFEILAVILTGALKYVMMDWLGLRLFYITAAILFWGVYIWFRYRENPTILSQWGIRKENFKRTFLFLLPYALGILVLIVGYGFYVNAYFLNWRFIPVLVIYPLWGIIQQFMMISLVAGNLRAITSLRLRNSQVMLWTSLLFAFVHYPSLPLMGFAFLMELLFIWAYFNWRNLWALGLFHGWLGSLFQFFVLGRDLWKELWVIF</sequence>
<keyword evidence="3" id="KW-1185">Reference proteome</keyword>
<feature type="transmembrane region" description="Helical" evidence="1">
    <location>
        <begin position="72"/>
        <end position="91"/>
    </location>
</feature>
<keyword evidence="1" id="KW-1133">Transmembrane helix</keyword>
<dbReference type="Proteomes" id="UP000391834">
    <property type="component" value="Unassembled WGS sequence"/>
</dbReference>
<keyword evidence="1" id="KW-0472">Membrane</keyword>
<feature type="transmembrane region" description="Helical" evidence="1">
    <location>
        <begin position="32"/>
        <end position="51"/>
    </location>
</feature>
<proteinExistence type="predicted"/>
<feature type="transmembrane region" description="Helical" evidence="1">
    <location>
        <begin position="180"/>
        <end position="199"/>
    </location>
</feature>
<evidence type="ECO:0000256" key="1">
    <source>
        <dbReference type="SAM" id="Phobius"/>
    </source>
</evidence>
<dbReference type="RefSeq" id="WP_234406902.1">
    <property type="nucleotide sequence ID" value="NZ_BLAX01000001.1"/>
</dbReference>
<evidence type="ECO:0000313" key="3">
    <source>
        <dbReference type="Proteomes" id="UP000391834"/>
    </source>
</evidence>
<dbReference type="AlphaFoldDB" id="A0A5M4B3V9"/>
<protein>
    <recommendedName>
        <fullName evidence="4">CPBP family intramembrane metalloprotease</fullName>
    </recommendedName>
</protein>
<organism evidence="2 3">
    <name type="scientific">Prolixibacter bellariivorans</name>
    <dbReference type="NCBI Taxonomy" id="314319"/>
    <lineage>
        <taxon>Bacteria</taxon>
        <taxon>Pseudomonadati</taxon>
        <taxon>Bacteroidota</taxon>
        <taxon>Bacteroidia</taxon>
        <taxon>Marinilabiliales</taxon>
        <taxon>Prolixibacteraceae</taxon>
        <taxon>Prolixibacter</taxon>
    </lineage>
</organism>
<evidence type="ECO:0008006" key="4">
    <source>
        <dbReference type="Google" id="ProtNLM"/>
    </source>
</evidence>
<feature type="transmembrane region" description="Helical" evidence="1">
    <location>
        <begin position="147"/>
        <end position="174"/>
    </location>
</feature>
<name>A0A5M4B3V9_9BACT</name>
<gene>
    <name evidence="2" type="ORF">PbJCM13498_34610</name>
</gene>